<comment type="caution">
    <text evidence="1">The sequence shown here is derived from an EMBL/GenBank/DDBJ whole genome shotgun (WGS) entry which is preliminary data.</text>
</comment>
<accession>A0ABQ5DRX9</accession>
<dbReference type="Proteomes" id="UP001151760">
    <property type="component" value="Unassembled WGS sequence"/>
</dbReference>
<proteinExistence type="predicted"/>
<evidence type="ECO:0000313" key="1">
    <source>
        <dbReference type="EMBL" id="GJT41403.1"/>
    </source>
</evidence>
<evidence type="ECO:0000313" key="2">
    <source>
        <dbReference type="Proteomes" id="UP001151760"/>
    </source>
</evidence>
<dbReference type="EMBL" id="BQNB010015560">
    <property type="protein sequence ID" value="GJT41403.1"/>
    <property type="molecule type" value="Genomic_DNA"/>
</dbReference>
<protein>
    <submittedName>
        <fullName evidence="1">Uncharacterized protein</fullName>
    </submittedName>
</protein>
<organism evidence="1 2">
    <name type="scientific">Tanacetum coccineum</name>
    <dbReference type="NCBI Taxonomy" id="301880"/>
    <lineage>
        <taxon>Eukaryota</taxon>
        <taxon>Viridiplantae</taxon>
        <taxon>Streptophyta</taxon>
        <taxon>Embryophyta</taxon>
        <taxon>Tracheophyta</taxon>
        <taxon>Spermatophyta</taxon>
        <taxon>Magnoliopsida</taxon>
        <taxon>eudicotyledons</taxon>
        <taxon>Gunneridae</taxon>
        <taxon>Pentapetalae</taxon>
        <taxon>asterids</taxon>
        <taxon>campanulids</taxon>
        <taxon>Asterales</taxon>
        <taxon>Asteraceae</taxon>
        <taxon>Asteroideae</taxon>
        <taxon>Anthemideae</taxon>
        <taxon>Anthemidinae</taxon>
        <taxon>Tanacetum</taxon>
    </lineage>
</organism>
<reference evidence="1" key="1">
    <citation type="journal article" date="2022" name="Int. J. Mol. Sci.">
        <title>Draft Genome of Tanacetum Coccineum: Genomic Comparison of Closely Related Tanacetum-Family Plants.</title>
        <authorList>
            <person name="Yamashiro T."/>
            <person name="Shiraishi A."/>
            <person name="Nakayama K."/>
            <person name="Satake H."/>
        </authorList>
    </citation>
    <scope>NUCLEOTIDE SEQUENCE</scope>
</reference>
<reference evidence="1" key="2">
    <citation type="submission" date="2022-01" db="EMBL/GenBank/DDBJ databases">
        <authorList>
            <person name="Yamashiro T."/>
            <person name="Shiraishi A."/>
            <person name="Satake H."/>
            <person name="Nakayama K."/>
        </authorList>
    </citation>
    <scope>NUCLEOTIDE SEQUENCE</scope>
</reference>
<name>A0ABQ5DRX9_9ASTR</name>
<keyword evidence="2" id="KW-1185">Reference proteome</keyword>
<sequence length="424" mass="47552">MVWETRLFVATSVSSYPSRSRWFHSDYVHVLAWLQWCLLDVLEIRVVYNLFNYNVDCGDVQAGVLDVDDKQQIIDIHLLFLQVQILMLEQQPQLHRRYSVSLEILTNKFSLPATPNSNRVHFWNSSAREGWFQQDCNPALLLPDASTTITLHSSIQKPISTEYSNYYLPSLILSTTHQLLLDFPGHPKMVTQRGLNGSLLRLSERLTTRPTLNFKCVVLFEILISEVTAISAPWLGRDLSCVCVKNITQMNWPQEKTRFEKGGKALSKNCKACKLALQHWLETGHLLHVKLSLHAILIAPANAYKNRKHMPSFGTKRRPLEIALLILDNARIGNVDIPAAVASCVEAVPLRFCSLNKSFAAGGVGEGISEASTTYVLKIMSMLKYPDVKVIRVGIGDTTEPIRKVIASAKAKKPSTTTEQAASS</sequence>
<gene>
    <name evidence="1" type="ORF">Tco_0941268</name>
</gene>